<reference evidence="7" key="1">
    <citation type="submission" date="2017-02" db="UniProtKB">
        <authorList>
            <consortium name="WormBaseParasite"/>
        </authorList>
    </citation>
    <scope>IDENTIFICATION</scope>
</reference>
<keyword evidence="1 2" id="KW-0175">Coiled coil</keyword>
<dbReference type="PANTHER" id="PTHR14882:SF1">
    <property type="entry name" value="CCDC92 DOMAIN-CONTAINING PROTEIN"/>
    <property type="match status" value="1"/>
</dbReference>
<dbReference type="InterPro" id="IPR039496">
    <property type="entry name" value="CCDC92/74_N"/>
</dbReference>
<gene>
    <name evidence="5" type="ORF">ACOC_LOCUS11590</name>
</gene>
<dbReference type="OMA" id="KERDNEW"/>
<name>A0A0R3PYR0_ANGCS</name>
<evidence type="ECO:0000256" key="1">
    <source>
        <dbReference type="ARBA" id="ARBA00023054"/>
    </source>
</evidence>
<feature type="coiled-coil region" evidence="2">
    <location>
        <begin position="85"/>
        <end position="116"/>
    </location>
</feature>
<feature type="region of interest" description="Disordered" evidence="3">
    <location>
        <begin position="140"/>
        <end position="169"/>
    </location>
</feature>
<dbReference type="AlphaFoldDB" id="A0A0R3PYR0"/>
<reference evidence="5 6" key="2">
    <citation type="submission" date="2018-11" db="EMBL/GenBank/DDBJ databases">
        <authorList>
            <consortium name="Pathogen Informatics"/>
        </authorList>
    </citation>
    <scope>NUCLEOTIDE SEQUENCE [LARGE SCALE GENOMIC DNA]</scope>
    <source>
        <strain evidence="5 6">Costa Rica</strain>
    </source>
</reference>
<dbReference type="OrthoDB" id="2155209at2759"/>
<dbReference type="Proteomes" id="UP000267027">
    <property type="component" value="Unassembled WGS sequence"/>
</dbReference>
<feature type="domain" description="CCDC92/74 N-terminal" evidence="4">
    <location>
        <begin position="38"/>
        <end position="72"/>
    </location>
</feature>
<evidence type="ECO:0000256" key="2">
    <source>
        <dbReference type="SAM" id="Coils"/>
    </source>
</evidence>
<evidence type="ECO:0000313" key="6">
    <source>
        <dbReference type="Proteomes" id="UP000267027"/>
    </source>
</evidence>
<feature type="compositionally biased region" description="Low complexity" evidence="3">
    <location>
        <begin position="151"/>
        <end position="162"/>
    </location>
</feature>
<evidence type="ECO:0000259" key="4">
    <source>
        <dbReference type="Pfam" id="PF14916"/>
    </source>
</evidence>
<dbReference type="Pfam" id="PF14916">
    <property type="entry name" value="CCDC92"/>
    <property type="match status" value="1"/>
</dbReference>
<evidence type="ECO:0000313" key="5">
    <source>
        <dbReference type="EMBL" id="VDM63175.1"/>
    </source>
</evidence>
<organism evidence="7">
    <name type="scientific">Angiostrongylus costaricensis</name>
    <name type="common">Nematode worm</name>
    <dbReference type="NCBI Taxonomy" id="334426"/>
    <lineage>
        <taxon>Eukaryota</taxon>
        <taxon>Metazoa</taxon>
        <taxon>Ecdysozoa</taxon>
        <taxon>Nematoda</taxon>
        <taxon>Chromadorea</taxon>
        <taxon>Rhabditida</taxon>
        <taxon>Rhabditina</taxon>
        <taxon>Rhabditomorpha</taxon>
        <taxon>Strongyloidea</taxon>
        <taxon>Metastrongylidae</taxon>
        <taxon>Angiostrongylus</taxon>
    </lineage>
</organism>
<protein>
    <submittedName>
        <fullName evidence="7">CCDC92 domain-containing protein</fullName>
    </submittedName>
</protein>
<dbReference type="PANTHER" id="PTHR14882">
    <property type="entry name" value="COILED-COIL DOMAIN-CONTAINING 74A"/>
    <property type="match status" value="1"/>
</dbReference>
<keyword evidence="6" id="KW-1185">Reference proteome</keyword>
<evidence type="ECO:0000313" key="7">
    <source>
        <dbReference type="WBParaSite" id="ACOC_0001158901-mRNA-1"/>
    </source>
</evidence>
<dbReference type="InterPro" id="IPR040370">
    <property type="entry name" value="CCDC74A/CCDC74B/CCDC92"/>
</dbReference>
<dbReference type="STRING" id="334426.A0A0R3PYR0"/>
<proteinExistence type="predicted"/>
<evidence type="ECO:0000256" key="3">
    <source>
        <dbReference type="SAM" id="MobiDB-lite"/>
    </source>
</evidence>
<accession>A0A0R3PYR0</accession>
<sequence>MDSQQLYCSEQCLCESVLESRIREAIRQRDDQWRRHEREQIVFLQNETAMMLRGLHKEIERLGHQLRGLYVKEVREKEQHASSVENKVTEEIKKLQEQINIQADRIRQLNSELNERNQTVAYLSSQLRSYRLRDAMATAQQRRRASSNNCSSTSPIVSPSSPHRIFPPKGLVSASVTVSYPGIKSR</sequence>
<dbReference type="EMBL" id="UYYA01004733">
    <property type="protein sequence ID" value="VDM63175.1"/>
    <property type="molecule type" value="Genomic_DNA"/>
</dbReference>
<dbReference type="WBParaSite" id="ACOC_0001158901-mRNA-1">
    <property type="protein sequence ID" value="ACOC_0001158901-mRNA-1"/>
    <property type="gene ID" value="ACOC_0001158901"/>
</dbReference>